<organism evidence="2">
    <name type="scientific">Siphoviridae sp. ctZHD14</name>
    <dbReference type="NCBI Taxonomy" id="2827891"/>
    <lineage>
        <taxon>Viruses</taxon>
        <taxon>Duplodnaviria</taxon>
        <taxon>Heunggongvirae</taxon>
        <taxon>Uroviricota</taxon>
        <taxon>Caudoviricetes</taxon>
    </lineage>
</organism>
<dbReference type="EMBL" id="BK032687">
    <property type="protein sequence ID" value="DAF55237.1"/>
    <property type="molecule type" value="Genomic_DNA"/>
</dbReference>
<evidence type="ECO:0000256" key="1">
    <source>
        <dbReference type="SAM" id="MobiDB-lite"/>
    </source>
</evidence>
<reference evidence="2" key="1">
    <citation type="journal article" date="2021" name="Proc. Natl. Acad. Sci. U.S.A.">
        <title>A Catalog of Tens of Thousands of Viruses from Human Metagenomes Reveals Hidden Associations with Chronic Diseases.</title>
        <authorList>
            <person name="Tisza M.J."/>
            <person name="Buck C.B."/>
        </authorList>
    </citation>
    <scope>NUCLEOTIDE SEQUENCE</scope>
    <source>
        <strain evidence="2">CtZHD14</strain>
    </source>
</reference>
<accession>A0A8S5SVZ0</accession>
<evidence type="ECO:0000313" key="2">
    <source>
        <dbReference type="EMBL" id="DAF55237.1"/>
    </source>
</evidence>
<name>A0A8S5SVZ0_9CAUD</name>
<sequence>MWHNNRCQEGMKNIPPSPKGKNKMVAFANMSNNQLADLDASLAAIRTVNKMRDCMSEAALSETVKRIAENAAARIGNGLNAEKLLRLAEVTE</sequence>
<feature type="region of interest" description="Disordered" evidence="1">
    <location>
        <begin position="1"/>
        <end position="21"/>
    </location>
</feature>
<proteinExistence type="predicted"/>
<protein>
    <submittedName>
        <fullName evidence="2">Uncharacterized protein</fullName>
    </submittedName>
</protein>